<dbReference type="EMBL" id="JAQNDL010000002">
    <property type="protein sequence ID" value="MDC0719906.1"/>
    <property type="molecule type" value="Genomic_DNA"/>
</dbReference>
<feature type="region of interest" description="Disordered" evidence="1">
    <location>
        <begin position="20"/>
        <end position="56"/>
    </location>
</feature>
<evidence type="ECO:0000313" key="4">
    <source>
        <dbReference type="Proteomes" id="UP001221686"/>
    </source>
</evidence>
<feature type="chain" id="PRO_5046666147" evidence="2">
    <location>
        <begin position="19"/>
        <end position="95"/>
    </location>
</feature>
<accession>A0ABT5E203</accession>
<dbReference type="RefSeq" id="WP_272088404.1">
    <property type="nucleotide sequence ID" value="NZ_JAQNDL010000002.1"/>
</dbReference>
<evidence type="ECO:0000313" key="3">
    <source>
        <dbReference type="EMBL" id="MDC0719906.1"/>
    </source>
</evidence>
<organism evidence="3 4">
    <name type="scientific">Nannocystis bainbridge</name>
    <dbReference type="NCBI Taxonomy" id="2995303"/>
    <lineage>
        <taxon>Bacteria</taxon>
        <taxon>Pseudomonadati</taxon>
        <taxon>Myxococcota</taxon>
        <taxon>Polyangia</taxon>
        <taxon>Nannocystales</taxon>
        <taxon>Nannocystaceae</taxon>
        <taxon>Nannocystis</taxon>
    </lineage>
</organism>
<feature type="signal peptide" evidence="2">
    <location>
        <begin position="1"/>
        <end position="18"/>
    </location>
</feature>
<keyword evidence="2" id="KW-0732">Signal</keyword>
<reference evidence="3 4" key="1">
    <citation type="submission" date="2022-11" db="EMBL/GenBank/DDBJ databases">
        <title>Minimal conservation of predation-associated metabolite biosynthetic gene clusters underscores biosynthetic potential of Myxococcota including descriptions for ten novel species: Archangium lansinium sp. nov., Myxococcus landrumus sp. nov., Nannocystis bai.</title>
        <authorList>
            <person name="Ahearne A."/>
            <person name="Stevens C."/>
            <person name="Dowd S."/>
        </authorList>
    </citation>
    <scope>NUCLEOTIDE SEQUENCE [LARGE SCALE GENOMIC DNA]</scope>
    <source>
        <strain evidence="3 4">BB15-2</strain>
    </source>
</reference>
<feature type="compositionally biased region" description="Low complexity" evidence="1">
    <location>
        <begin position="20"/>
        <end position="40"/>
    </location>
</feature>
<sequence>MRQAVYLTLSFITPFACGSAPRATDAPAQAQAAPAAAVPPSEAPAPTTPQDCASEPGMVFIAGGDTVYSEDRKTYHVDAFWLDRTEVTVAPSASS</sequence>
<evidence type="ECO:0000256" key="1">
    <source>
        <dbReference type="SAM" id="MobiDB-lite"/>
    </source>
</evidence>
<keyword evidence="4" id="KW-1185">Reference proteome</keyword>
<comment type="caution">
    <text evidence="3">The sequence shown here is derived from an EMBL/GenBank/DDBJ whole genome shotgun (WGS) entry which is preliminary data.</text>
</comment>
<protein>
    <submittedName>
        <fullName evidence="3">Uncharacterized protein</fullName>
    </submittedName>
</protein>
<dbReference type="Proteomes" id="UP001221686">
    <property type="component" value="Unassembled WGS sequence"/>
</dbReference>
<evidence type="ECO:0000256" key="2">
    <source>
        <dbReference type="SAM" id="SignalP"/>
    </source>
</evidence>
<name>A0ABT5E203_9BACT</name>
<proteinExistence type="predicted"/>
<gene>
    <name evidence="3" type="ORF">POL25_23605</name>
</gene>